<proteinExistence type="predicted"/>
<name>A0ABP8C3A5_9ACTN</name>
<keyword evidence="2" id="KW-1185">Reference proteome</keyword>
<reference evidence="2" key="1">
    <citation type="journal article" date="2019" name="Int. J. Syst. Evol. Microbiol.">
        <title>The Global Catalogue of Microorganisms (GCM) 10K type strain sequencing project: providing services to taxonomists for standard genome sequencing and annotation.</title>
        <authorList>
            <consortium name="The Broad Institute Genomics Platform"/>
            <consortium name="The Broad Institute Genome Sequencing Center for Infectious Disease"/>
            <person name="Wu L."/>
            <person name="Ma J."/>
        </authorList>
    </citation>
    <scope>NUCLEOTIDE SEQUENCE [LARGE SCALE GENOMIC DNA]</scope>
    <source>
        <strain evidence="2">JCM 17440</strain>
    </source>
</reference>
<comment type="caution">
    <text evidence="1">The sequence shown here is derived from an EMBL/GenBank/DDBJ whole genome shotgun (WGS) entry which is preliminary data.</text>
</comment>
<evidence type="ECO:0000313" key="2">
    <source>
        <dbReference type="Proteomes" id="UP001501710"/>
    </source>
</evidence>
<dbReference type="Proteomes" id="UP001501710">
    <property type="component" value="Unassembled WGS sequence"/>
</dbReference>
<organism evidence="1 2">
    <name type="scientific">Actinomadura meridiana</name>
    <dbReference type="NCBI Taxonomy" id="559626"/>
    <lineage>
        <taxon>Bacteria</taxon>
        <taxon>Bacillati</taxon>
        <taxon>Actinomycetota</taxon>
        <taxon>Actinomycetes</taxon>
        <taxon>Streptosporangiales</taxon>
        <taxon>Thermomonosporaceae</taxon>
        <taxon>Actinomadura</taxon>
    </lineage>
</organism>
<gene>
    <name evidence="1" type="ORF">GCM10022254_32210</name>
</gene>
<evidence type="ECO:0000313" key="1">
    <source>
        <dbReference type="EMBL" id="GAA4232414.1"/>
    </source>
</evidence>
<sequence>MTPQHRPVQTAGRAIGAADLTRERLADRRAALLSGELSSASLPRPRRAGPSEITRLFRVFVVCSSVTVARAAGSAVRSVAA</sequence>
<dbReference type="EMBL" id="BAABAS010000006">
    <property type="protein sequence ID" value="GAA4232414.1"/>
    <property type="molecule type" value="Genomic_DNA"/>
</dbReference>
<protein>
    <submittedName>
        <fullName evidence="1">Uncharacterized protein</fullName>
    </submittedName>
</protein>
<accession>A0ABP8C3A5</accession>